<evidence type="ECO:0000259" key="1">
    <source>
        <dbReference type="Pfam" id="PF24793"/>
    </source>
</evidence>
<dbReference type="STRING" id="1878942.GCA_900128755_00539"/>
<dbReference type="Proteomes" id="UP000261875">
    <property type="component" value="Chromosome"/>
</dbReference>
<protein>
    <recommendedName>
        <fullName evidence="1">Glucosamine inositolphosphorylceramide transferase 1 N-terminal domain-containing protein</fullName>
    </recommendedName>
</protein>
<dbReference type="SUPFAM" id="SSF75005">
    <property type="entry name" value="Arabinanase/levansucrase/invertase"/>
    <property type="match status" value="1"/>
</dbReference>
<feature type="domain" description="Glucosamine inositolphosphorylceramide transferase 1 N-terminal" evidence="1">
    <location>
        <begin position="312"/>
        <end position="527"/>
    </location>
</feature>
<dbReference type="OrthoDB" id="3771157at2"/>
<dbReference type="InterPro" id="IPR056442">
    <property type="entry name" value="GINT1_N"/>
</dbReference>
<dbReference type="InterPro" id="IPR023296">
    <property type="entry name" value="Glyco_hydro_beta-prop_sf"/>
</dbReference>
<evidence type="ECO:0000313" key="3">
    <source>
        <dbReference type="Proteomes" id="UP000261875"/>
    </source>
</evidence>
<dbReference type="SUPFAM" id="SSF53328">
    <property type="entry name" value="Formyltransferase"/>
    <property type="match status" value="1"/>
</dbReference>
<dbReference type="InterPro" id="IPR036477">
    <property type="entry name" value="Formyl_transf_N_sf"/>
</dbReference>
<keyword evidence="3" id="KW-1185">Reference proteome</keyword>
<evidence type="ECO:0000313" key="2">
    <source>
        <dbReference type="EMBL" id="AWK13386.1"/>
    </source>
</evidence>
<dbReference type="EMBL" id="CP021659">
    <property type="protein sequence ID" value="AWK13386.1"/>
    <property type="molecule type" value="Genomic_DNA"/>
</dbReference>
<dbReference type="KEGG" id="fsm:CCS41_00965"/>
<dbReference type="Gene3D" id="2.115.10.20">
    <property type="entry name" value="Glycosyl hydrolase domain, family 43"/>
    <property type="match status" value="1"/>
</dbReference>
<gene>
    <name evidence="2" type="ORF">CCS41_00965</name>
</gene>
<reference evidence="2 3" key="1">
    <citation type="submission" date="2017-05" db="EMBL/GenBank/DDBJ databases">
        <title>Genome sequence of Candidatus Fukatsuia symbiotica and Candidatus Hamiltonella defensa from Acyrthosiphon pisum strain 5D.</title>
        <authorList>
            <person name="Patel V.A."/>
            <person name="Chevignon G."/>
            <person name="Russell J.A."/>
            <person name="Oliver K.M."/>
        </authorList>
    </citation>
    <scope>NUCLEOTIDE SEQUENCE [LARGE SCALE GENOMIC DNA]</scope>
    <source>
        <strain evidence="2 3">5D</strain>
    </source>
</reference>
<organism evidence="2 3">
    <name type="scientific">Candidatus Fukatsuia symbiotica</name>
    <dbReference type="NCBI Taxonomy" id="1878942"/>
    <lineage>
        <taxon>Bacteria</taxon>
        <taxon>Pseudomonadati</taxon>
        <taxon>Pseudomonadota</taxon>
        <taxon>Gammaproteobacteria</taxon>
        <taxon>Enterobacterales</taxon>
        <taxon>Yersiniaceae</taxon>
        <taxon>Candidatus Fukatsuia</taxon>
    </lineage>
</organism>
<dbReference type="RefSeq" id="WP_119797027.1">
    <property type="nucleotide sequence ID" value="NZ_CP021659.1"/>
</dbReference>
<dbReference type="Gene3D" id="3.40.50.170">
    <property type="entry name" value="Formyl transferase, N-terminal domain"/>
    <property type="match status" value="1"/>
</dbReference>
<name>A0A2U8I2P0_9GAMM</name>
<dbReference type="AlphaFoldDB" id="A0A2U8I2P0"/>
<proteinExistence type="predicted"/>
<accession>A0A2U8I2P0</accession>
<dbReference type="Pfam" id="PF24793">
    <property type="entry name" value="GINT1_N"/>
    <property type="match status" value="1"/>
</dbReference>
<sequence length="557" mass="65014">MSKKKVGLIVDDIVVSKRLFDLIQLSKESSVYEISCLIVQKTSQSGLRSLLKKVFDYINRHGCRKFFSAVTFKVILKIEAQFLKRTYSFKDFDTKYDLGKCDIESVIVNPQISRSGFVYRYNDEDLNKIKEKNLDILIRVGSGILRGDVLNICPRRIISFHYANNDINRGCPPGFWEVFYQQRSTGFIIQLLTDELDGGDVIYKGSIATSFLYSLNLARMNTKSPIFMHRVLEDLFSSNRDLLVYPKVPYSFPLYKIPNLFQQLHYIVKTINYVSKKVLRTLTSRRYRWGVAYQYCLNWREVTLWKSKVIKNPPNSFLANPFIIERNCSHYCFVEDFDYTRKKGVISVYKITKDGYTNLGIALREDFRLSYPFIIQSNNELYMCPTTHEAKDIRIYRCIDFPLVWEIEKILISNVSAANTNIFYMDEKWWLMTNIDSSILGDHGSELHVFHSKDLLTEPWISHPGNPVVFDSEQARNGGLLFEDNKIFRVFQVQGFDLYGENFGVARITRLDENHYTEDVEFTVKPEFLRKAKATHTYSFNKGLMAIGFAKIENYKK</sequence>